<keyword evidence="1" id="KW-0812">Transmembrane</keyword>
<evidence type="ECO:0000313" key="2">
    <source>
        <dbReference type="EMBL" id="GAA0870952.1"/>
    </source>
</evidence>
<name>A0ABN1MCX7_9FLAO</name>
<protein>
    <submittedName>
        <fullName evidence="2">Uncharacterized protein</fullName>
    </submittedName>
</protein>
<keyword evidence="1" id="KW-0472">Membrane</keyword>
<evidence type="ECO:0000256" key="1">
    <source>
        <dbReference type="SAM" id="Phobius"/>
    </source>
</evidence>
<organism evidence="2 3">
    <name type="scientific">Gangjinia marincola</name>
    <dbReference type="NCBI Taxonomy" id="578463"/>
    <lineage>
        <taxon>Bacteria</taxon>
        <taxon>Pseudomonadati</taxon>
        <taxon>Bacteroidota</taxon>
        <taxon>Flavobacteriia</taxon>
        <taxon>Flavobacteriales</taxon>
        <taxon>Flavobacteriaceae</taxon>
        <taxon>Gangjinia</taxon>
    </lineage>
</organism>
<comment type="caution">
    <text evidence="2">The sequence shown here is derived from an EMBL/GenBank/DDBJ whole genome shotgun (WGS) entry which is preliminary data.</text>
</comment>
<evidence type="ECO:0000313" key="3">
    <source>
        <dbReference type="Proteomes" id="UP001500507"/>
    </source>
</evidence>
<keyword evidence="3" id="KW-1185">Reference proteome</keyword>
<dbReference type="Proteomes" id="UP001500507">
    <property type="component" value="Unassembled WGS sequence"/>
</dbReference>
<feature type="transmembrane region" description="Helical" evidence="1">
    <location>
        <begin position="17"/>
        <end position="36"/>
    </location>
</feature>
<reference evidence="2 3" key="1">
    <citation type="journal article" date="2019" name="Int. J. Syst. Evol. Microbiol.">
        <title>The Global Catalogue of Microorganisms (GCM) 10K type strain sequencing project: providing services to taxonomists for standard genome sequencing and annotation.</title>
        <authorList>
            <consortium name="The Broad Institute Genomics Platform"/>
            <consortium name="The Broad Institute Genome Sequencing Center for Infectious Disease"/>
            <person name="Wu L."/>
            <person name="Ma J."/>
        </authorList>
    </citation>
    <scope>NUCLEOTIDE SEQUENCE [LARGE SCALE GENOMIC DNA]</scope>
    <source>
        <strain evidence="2 3">JCM 16082</strain>
    </source>
</reference>
<keyword evidence="1" id="KW-1133">Transmembrane helix</keyword>
<gene>
    <name evidence="2" type="ORF">GCM10009117_00970</name>
</gene>
<dbReference type="EMBL" id="BAAAFG010000001">
    <property type="protein sequence ID" value="GAA0870952.1"/>
    <property type="molecule type" value="Genomic_DNA"/>
</dbReference>
<proteinExistence type="predicted"/>
<sequence length="69" mass="8288">MFNAINDDVSYFDVIEIWYIIPVIIIIVPLVYFIRVKVFNPLDNMSSEELEKELSVRNTIWDSFKDLFR</sequence>
<accession>A0ABN1MCX7</accession>